<dbReference type="Proteomes" id="UP001055879">
    <property type="component" value="Linkage Group LG14"/>
</dbReference>
<evidence type="ECO:0000313" key="1">
    <source>
        <dbReference type="EMBL" id="KAI3678470.1"/>
    </source>
</evidence>
<name>A0ACB8Y4E7_ARCLA</name>
<dbReference type="EMBL" id="CM042060">
    <property type="protein sequence ID" value="KAI3678470.1"/>
    <property type="molecule type" value="Genomic_DNA"/>
</dbReference>
<reference evidence="2" key="1">
    <citation type="journal article" date="2022" name="Mol. Ecol. Resour.">
        <title>The genomes of chicory, endive, great burdock and yacon provide insights into Asteraceae palaeo-polyploidization history and plant inulin production.</title>
        <authorList>
            <person name="Fan W."/>
            <person name="Wang S."/>
            <person name="Wang H."/>
            <person name="Wang A."/>
            <person name="Jiang F."/>
            <person name="Liu H."/>
            <person name="Zhao H."/>
            <person name="Xu D."/>
            <person name="Zhang Y."/>
        </authorList>
    </citation>
    <scope>NUCLEOTIDE SEQUENCE [LARGE SCALE GENOMIC DNA]</scope>
    <source>
        <strain evidence="2">cv. Niubang</strain>
    </source>
</reference>
<proteinExistence type="predicted"/>
<gene>
    <name evidence="1" type="ORF">L6452_37764</name>
</gene>
<keyword evidence="2" id="KW-1185">Reference proteome</keyword>
<organism evidence="1 2">
    <name type="scientific">Arctium lappa</name>
    <name type="common">Greater burdock</name>
    <name type="synonym">Lappa major</name>
    <dbReference type="NCBI Taxonomy" id="4217"/>
    <lineage>
        <taxon>Eukaryota</taxon>
        <taxon>Viridiplantae</taxon>
        <taxon>Streptophyta</taxon>
        <taxon>Embryophyta</taxon>
        <taxon>Tracheophyta</taxon>
        <taxon>Spermatophyta</taxon>
        <taxon>Magnoliopsida</taxon>
        <taxon>eudicotyledons</taxon>
        <taxon>Gunneridae</taxon>
        <taxon>Pentapetalae</taxon>
        <taxon>asterids</taxon>
        <taxon>campanulids</taxon>
        <taxon>Asterales</taxon>
        <taxon>Asteraceae</taxon>
        <taxon>Carduoideae</taxon>
        <taxon>Cardueae</taxon>
        <taxon>Arctiinae</taxon>
        <taxon>Arctium</taxon>
    </lineage>
</organism>
<comment type="caution">
    <text evidence="1">The sequence shown here is derived from an EMBL/GenBank/DDBJ whole genome shotgun (WGS) entry which is preliminary data.</text>
</comment>
<protein>
    <submittedName>
        <fullName evidence="1">Uncharacterized protein</fullName>
    </submittedName>
</protein>
<accession>A0ACB8Y4E7</accession>
<reference evidence="1 2" key="2">
    <citation type="journal article" date="2022" name="Mol. Ecol. Resour.">
        <title>The genomes of chicory, endive, great burdock and yacon provide insights into Asteraceae paleo-polyploidization history and plant inulin production.</title>
        <authorList>
            <person name="Fan W."/>
            <person name="Wang S."/>
            <person name="Wang H."/>
            <person name="Wang A."/>
            <person name="Jiang F."/>
            <person name="Liu H."/>
            <person name="Zhao H."/>
            <person name="Xu D."/>
            <person name="Zhang Y."/>
        </authorList>
    </citation>
    <scope>NUCLEOTIDE SEQUENCE [LARGE SCALE GENOMIC DNA]</scope>
    <source>
        <strain evidence="2">cv. Niubang</strain>
    </source>
</reference>
<evidence type="ECO:0000313" key="2">
    <source>
        <dbReference type="Proteomes" id="UP001055879"/>
    </source>
</evidence>
<sequence>MTKCLCEGLILATQNSTISDHGGLNLNLNFLLGGITNHRSSQEDVTSVSDEVLHIFCDEVCKEGPSIAVWVIKISRFFRSNSSTIVDEFWWVSMVTAGSNNQDDVGEKPSSVVLKAGGGARQSCDTTGSGQSTSGSVGSPSTQSELAMVGTPVSESTFLRLNHLDIHTDNAGSQGAVGLRIESFASMAHRWRQWMKVNKKQETVQLQLRMQGIEPGLSVMNSPGDYRYTTRLLTVNKYAPRGSQPERRVIWTSFKIYVGNMAWQMDNNRRC</sequence>